<evidence type="ECO:0000256" key="3">
    <source>
        <dbReference type="ARBA" id="ARBA00022777"/>
    </source>
</evidence>
<dbReference type="CDD" id="cd07995">
    <property type="entry name" value="TPK"/>
    <property type="match status" value="1"/>
</dbReference>
<dbReference type="Proteomes" id="UP000824078">
    <property type="component" value="Unassembled WGS sequence"/>
</dbReference>
<reference evidence="7" key="1">
    <citation type="submission" date="2020-10" db="EMBL/GenBank/DDBJ databases">
        <authorList>
            <person name="Gilroy R."/>
        </authorList>
    </citation>
    <scope>NUCLEOTIDE SEQUENCE</scope>
    <source>
        <strain evidence="7">ChiHjej12B11-29160</strain>
    </source>
</reference>
<dbReference type="EC" id="2.7.6.2" evidence="5"/>
<dbReference type="InterPro" id="IPR036759">
    <property type="entry name" value="TPK_catalytic_sf"/>
</dbReference>
<organism evidence="7 8">
    <name type="scientific">Candidatus Coprovicinus avistercoris</name>
    <dbReference type="NCBI Taxonomy" id="2840754"/>
    <lineage>
        <taxon>Bacteria</taxon>
        <taxon>Bacillati</taxon>
        <taxon>Actinomycetota</taxon>
        <taxon>Coriobacteriia</taxon>
        <taxon>Coriobacteriales</taxon>
        <taxon>Coriobacteriaceae</taxon>
        <taxon>Coriobacteriaceae incertae sedis</taxon>
        <taxon>Candidatus Coprovicinus</taxon>
    </lineage>
</organism>
<evidence type="ECO:0000259" key="6">
    <source>
        <dbReference type="Pfam" id="PF04263"/>
    </source>
</evidence>
<evidence type="ECO:0000256" key="4">
    <source>
        <dbReference type="ARBA" id="ARBA00022840"/>
    </source>
</evidence>
<dbReference type="NCBIfam" id="TIGR01378">
    <property type="entry name" value="thi_PPkinase"/>
    <property type="match status" value="1"/>
</dbReference>
<gene>
    <name evidence="7" type="ORF">IAD17_00710</name>
</gene>
<evidence type="ECO:0000313" key="8">
    <source>
        <dbReference type="Proteomes" id="UP000824078"/>
    </source>
</evidence>
<protein>
    <recommendedName>
        <fullName evidence="5">Thiamine diphosphokinase</fullName>
        <ecNumber evidence="5">2.7.6.2</ecNumber>
    </recommendedName>
</protein>
<evidence type="ECO:0000256" key="1">
    <source>
        <dbReference type="ARBA" id="ARBA00022679"/>
    </source>
</evidence>
<evidence type="ECO:0000256" key="5">
    <source>
        <dbReference type="NCBIfam" id="TIGR01378"/>
    </source>
</evidence>
<feature type="domain" description="Thiamin pyrophosphokinase catalytic" evidence="6">
    <location>
        <begin position="32"/>
        <end position="161"/>
    </location>
</feature>
<keyword evidence="4" id="KW-0067">ATP-binding</keyword>
<dbReference type="SUPFAM" id="SSF63862">
    <property type="entry name" value="Thiamin pyrophosphokinase, substrate-binding domain"/>
    <property type="match status" value="1"/>
</dbReference>
<dbReference type="GO" id="GO:0004788">
    <property type="term" value="F:thiamine diphosphokinase activity"/>
    <property type="evidence" value="ECO:0007669"/>
    <property type="project" value="UniProtKB-UniRule"/>
</dbReference>
<dbReference type="GO" id="GO:0016301">
    <property type="term" value="F:kinase activity"/>
    <property type="evidence" value="ECO:0007669"/>
    <property type="project" value="UniProtKB-KW"/>
</dbReference>
<dbReference type="InterPro" id="IPR053149">
    <property type="entry name" value="TPK"/>
</dbReference>
<comment type="caution">
    <text evidence="7">The sequence shown here is derived from an EMBL/GenBank/DDBJ whole genome shotgun (WGS) entry which is preliminary data.</text>
</comment>
<proteinExistence type="predicted"/>
<dbReference type="InterPro" id="IPR007371">
    <property type="entry name" value="TPK_catalytic"/>
</dbReference>
<keyword evidence="3" id="KW-0418">Kinase</keyword>
<dbReference type="EMBL" id="DVMQ01000003">
    <property type="protein sequence ID" value="HIU23436.1"/>
    <property type="molecule type" value="Genomic_DNA"/>
</dbReference>
<dbReference type="GO" id="GO:0030975">
    <property type="term" value="F:thiamine binding"/>
    <property type="evidence" value="ECO:0007669"/>
    <property type="project" value="InterPro"/>
</dbReference>
<dbReference type="InterPro" id="IPR036371">
    <property type="entry name" value="TPK_B1-bd_sf"/>
</dbReference>
<evidence type="ECO:0000256" key="2">
    <source>
        <dbReference type="ARBA" id="ARBA00022741"/>
    </source>
</evidence>
<keyword evidence="1 7" id="KW-0808">Transferase</keyword>
<dbReference type="SUPFAM" id="SSF63999">
    <property type="entry name" value="Thiamin pyrophosphokinase, catalytic domain"/>
    <property type="match status" value="1"/>
</dbReference>
<dbReference type="Gene3D" id="3.40.50.10240">
    <property type="entry name" value="Thiamin pyrophosphokinase, catalytic domain"/>
    <property type="match status" value="1"/>
</dbReference>
<dbReference type="AlphaFoldDB" id="A0A9D1L4A2"/>
<accession>A0A9D1L4A2</accession>
<sequence length="254" mass="26884">MERGSSPSESKKRFRALLVGGSPEPSSLELVRELAHDSEMVVGVDRGANVCLAAGIVCDLFVGDADTISPEALAWVKKTCPDEELFDTEKYATDLALAFLSLRERYGLSASGVTQLRATGNKVFGERDAVSNATLAGQVAVSCASGGKPDHLLGVFGTLAENADLSPVLIEDNFECHILSPGGTKDWEIASTYAGSTFSLFALAPDTYVSEQGMEWDLERCYIPVLSDLGVSNVIGPDGARCTCHSGVAAAFLR</sequence>
<name>A0A9D1L4A2_9ACTN</name>
<dbReference type="GO" id="GO:0005524">
    <property type="term" value="F:ATP binding"/>
    <property type="evidence" value="ECO:0007669"/>
    <property type="project" value="UniProtKB-KW"/>
</dbReference>
<dbReference type="GO" id="GO:0006772">
    <property type="term" value="P:thiamine metabolic process"/>
    <property type="evidence" value="ECO:0007669"/>
    <property type="project" value="UniProtKB-UniRule"/>
</dbReference>
<dbReference type="GO" id="GO:0009229">
    <property type="term" value="P:thiamine diphosphate biosynthetic process"/>
    <property type="evidence" value="ECO:0007669"/>
    <property type="project" value="InterPro"/>
</dbReference>
<keyword evidence="2" id="KW-0547">Nucleotide-binding</keyword>
<evidence type="ECO:0000313" key="7">
    <source>
        <dbReference type="EMBL" id="HIU23436.1"/>
    </source>
</evidence>
<dbReference type="InterPro" id="IPR006282">
    <property type="entry name" value="Thi_PPkinase"/>
</dbReference>
<reference evidence="7" key="2">
    <citation type="journal article" date="2021" name="PeerJ">
        <title>Extensive microbial diversity within the chicken gut microbiome revealed by metagenomics and culture.</title>
        <authorList>
            <person name="Gilroy R."/>
            <person name="Ravi A."/>
            <person name="Getino M."/>
            <person name="Pursley I."/>
            <person name="Horton D.L."/>
            <person name="Alikhan N.F."/>
            <person name="Baker D."/>
            <person name="Gharbi K."/>
            <person name="Hall N."/>
            <person name="Watson M."/>
            <person name="Adriaenssens E.M."/>
            <person name="Foster-Nyarko E."/>
            <person name="Jarju S."/>
            <person name="Secka A."/>
            <person name="Antonio M."/>
            <person name="Oren A."/>
            <person name="Chaudhuri R.R."/>
            <person name="La Ragione R."/>
            <person name="Hildebrand F."/>
            <person name="Pallen M.J."/>
        </authorList>
    </citation>
    <scope>NUCLEOTIDE SEQUENCE</scope>
    <source>
        <strain evidence="7">ChiHjej12B11-29160</strain>
    </source>
</reference>
<dbReference type="Pfam" id="PF04263">
    <property type="entry name" value="TPK_catalytic"/>
    <property type="match status" value="1"/>
</dbReference>
<dbReference type="PANTHER" id="PTHR41299:SF1">
    <property type="entry name" value="THIAMINE PYROPHOSPHOKINASE"/>
    <property type="match status" value="1"/>
</dbReference>
<dbReference type="PANTHER" id="PTHR41299">
    <property type="entry name" value="THIAMINE PYROPHOSPHOKINASE"/>
    <property type="match status" value="1"/>
</dbReference>